<accession>A0A840E1X3</accession>
<keyword evidence="3" id="KW-0001">2Fe-2S</keyword>
<keyword evidence="6" id="KW-0560">Oxidoreductase</keyword>
<dbReference type="InterPro" id="IPR017941">
    <property type="entry name" value="Rieske_2Fe-2S"/>
</dbReference>
<dbReference type="GO" id="GO:0016651">
    <property type="term" value="F:oxidoreductase activity, acting on NAD(P)H"/>
    <property type="evidence" value="ECO:0007669"/>
    <property type="project" value="TreeGrafter"/>
</dbReference>
<dbReference type="InterPro" id="IPR050446">
    <property type="entry name" value="FAD-oxidoreductase/Apoptosis"/>
</dbReference>
<dbReference type="InterPro" id="IPR023753">
    <property type="entry name" value="FAD/NAD-binding_dom"/>
</dbReference>
<keyword evidence="2" id="KW-0285">Flavoprotein</keyword>
<dbReference type="RefSeq" id="WP_183493948.1">
    <property type="nucleotide sequence ID" value="NZ_JACIFF010000001.1"/>
</dbReference>
<dbReference type="PRINTS" id="PR00411">
    <property type="entry name" value="PNDRDTASEI"/>
</dbReference>
<evidence type="ECO:0000259" key="9">
    <source>
        <dbReference type="PROSITE" id="PS51296"/>
    </source>
</evidence>
<evidence type="ECO:0000256" key="4">
    <source>
        <dbReference type="ARBA" id="ARBA00022723"/>
    </source>
</evidence>
<evidence type="ECO:0000256" key="3">
    <source>
        <dbReference type="ARBA" id="ARBA00022714"/>
    </source>
</evidence>
<evidence type="ECO:0000256" key="1">
    <source>
        <dbReference type="ARBA" id="ARBA00001974"/>
    </source>
</evidence>
<evidence type="ECO:0000256" key="6">
    <source>
        <dbReference type="ARBA" id="ARBA00023002"/>
    </source>
</evidence>
<feature type="domain" description="Rieske" evidence="9">
    <location>
        <begin position="2"/>
        <end position="97"/>
    </location>
</feature>
<protein>
    <submittedName>
        <fullName evidence="10">NADPH-dependent 2,4-dienoyl-CoA reductase/sulfur reductase-like enzyme/nitrite reductase/ring-hydroxylating ferredoxin subunit</fullName>
    </submittedName>
</protein>
<dbReference type="PROSITE" id="PS51296">
    <property type="entry name" value="RIESKE"/>
    <property type="match status" value="1"/>
</dbReference>
<evidence type="ECO:0000256" key="7">
    <source>
        <dbReference type="ARBA" id="ARBA00023004"/>
    </source>
</evidence>
<dbReference type="InterPro" id="IPR036922">
    <property type="entry name" value="Rieske_2Fe-2S_sf"/>
</dbReference>
<dbReference type="InterPro" id="IPR036188">
    <property type="entry name" value="FAD/NAD-bd_sf"/>
</dbReference>
<dbReference type="SUPFAM" id="SSF55424">
    <property type="entry name" value="FAD/NAD-linked reductases, dimerisation (C-terminal) domain"/>
    <property type="match status" value="1"/>
</dbReference>
<dbReference type="GO" id="GO:0046872">
    <property type="term" value="F:metal ion binding"/>
    <property type="evidence" value="ECO:0007669"/>
    <property type="project" value="UniProtKB-KW"/>
</dbReference>
<dbReference type="Pfam" id="PF14759">
    <property type="entry name" value="Reductase_C"/>
    <property type="match status" value="1"/>
</dbReference>
<gene>
    <name evidence="10" type="ORF">GGR28_000306</name>
</gene>
<dbReference type="GO" id="GO:0005737">
    <property type="term" value="C:cytoplasm"/>
    <property type="evidence" value="ECO:0007669"/>
    <property type="project" value="TreeGrafter"/>
</dbReference>
<evidence type="ECO:0000313" key="10">
    <source>
        <dbReference type="EMBL" id="MBB4077705.1"/>
    </source>
</evidence>
<dbReference type="Gene3D" id="3.30.390.30">
    <property type="match status" value="1"/>
</dbReference>
<keyword evidence="11" id="KW-1185">Reference proteome</keyword>
<evidence type="ECO:0000256" key="5">
    <source>
        <dbReference type="ARBA" id="ARBA00022827"/>
    </source>
</evidence>
<evidence type="ECO:0000256" key="8">
    <source>
        <dbReference type="ARBA" id="ARBA00023014"/>
    </source>
</evidence>
<keyword evidence="5" id="KW-0274">FAD</keyword>
<comment type="caution">
    <text evidence="10">The sequence shown here is derived from an EMBL/GenBank/DDBJ whole genome shotgun (WGS) entry which is preliminary data.</text>
</comment>
<organism evidence="10 11">
    <name type="scientific">Neolewinella aquimaris</name>
    <dbReference type="NCBI Taxonomy" id="1835722"/>
    <lineage>
        <taxon>Bacteria</taxon>
        <taxon>Pseudomonadati</taxon>
        <taxon>Bacteroidota</taxon>
        <taxon>Saprospiria</taxon>
        <taxon>Saprospirales</taxon>
        <taxon>Lewinellaceae</taxon>
        <taxon>Neolewinella</taxon>
    </lineage>
</organism>
<dbReference type="AlphaFoldDB" id="A0A840E1X3"/>
<sequence length="525" mass="57394">MTPVFTLSQLPDGHMHQVKVGEYDVLLANVAGEVYAVENKCSHYGAPLTGGALCQHRVRCPWHHACFDVRTGAQIEAPGMDGLARFAVRVTGDDISVSNEPVEEPRPEKVPERTLPEIDTVEQVDYLVVGGGAAGAYAVEAIRGEDAEGSILFIAKEGLPPYDRTMVSKPYLEKDMPVEKLPLRSAEFYRKLNVNFLAGTQVQGLDLKAKSVTLPNGHTLSYDRVLLATGATPLKLKVPGSDLDGVYTLRKAEDAHLAREATGEGSKVVIIGGSFIGLEAAMSLGKRGGDITVVTREKILFEPSFGEKVGRFIRQLHEEAGVTFRMSGEVKEIRGEGKVREVELESGEILPADLVVVGIGVKPTTDYVSGIAFQNDGSLKVDGHLAIHGKNAWAAGDIATYPDREGFVRIEHWKVAAQQGRVAGRNMAGNSQPYYMVPFFWSNQQGTNFRYVGHATNFDRIVFDGEPGDGPFLAFYIKDRHVQACLGVKRDAETAAIGELMTRGKMPSIDMLIDREWLTICRELR</sequence>
<dbReference type="PRINTS" id="PR00368">
    <property type="entry name" value="FADPNR"/>
</dbReference>
<name>A0A840E1X3_9BACT</name>
<dbReference type="Proteomes" id="UP000576209">
    <property type="component" value="Unassembled WGS sequence"/>
</dbReference>
<comment type="cofactor">
    <cofactor evidence="1">
        <name>FAD</name>
        <dbReference type="ChEBI" id="CHEBI:57692"/>
    </cofactor>
</comment>
<dbReference type="InterPro" id="IPR028202">
    <property type="entry name" value="Reductase_C"/>
</dbReference>
<proteinExistence type="predicted"/>
<keyword evidence="7" id="KW-0408">Iron</keyword>
<dbReference type="InterPro" id="IPR016156">
    <property type="entry name" value="FAD/NAD-linked_Rdtase_dimer_sf"/>
</dbReference>
<dbReference type="PANTHER" id="PTHR43557">
    <property type="entry name" value="APOPTOSIS-INDUCING FACTOR 1"/>
    <property type="match status" value="1"/>
</dbReference>
<dbReference type="GO" id="GO:0051537">
    <property type="term" value="F:2 iron, 2 sulfur cluster binding"/>
    <property type="evidence" value="ECO:0007669"/>
    <property type="project" value="UniProtKB-KW"/>
</dbReference>
<dbReference type="Pfam" id="PF00355">
    <property type="entry name" value="Rieske"/>
    <property type="match status" value="1"/>
</dbReference>
<keyword evidence="8" id="KW-0411">Iron-sulfur</keyword>
<keyword evidence="4" id="KW-0479">Metal-binding</keyword>
<dbReference type="SUPFAM" id="SSF50022">
    <property type="entry name" value="ISP domain"/>
    <property type="match status" value="1"/>
</dbReference>
<dbReference type="EMBL" id="JACIFF010000001">
    <property type="protein sequence ID" value="MBB4077705.1"/>
    <property type="molecule type" value="Genomic_DNA"/>
</dbReference>
<reference evidence="10 11" key="1">
    <citation type="submission" date="2020-08" db="EMBL/GenBank/DDBJ databases">
        <title>Genomic Encyclopedia of Type Strains, Phase IV (KMG-IV): sequencing the most valuable type-strain genomes for metagenomic binning, comparative biology and taxonomic classification.</title>
        <authorList>
            <person name="Goeker M."/>
        </authorList>
    </citation>
    <scope>NUCLEOTIDE SEQUENCE [LARGE SCALE GENOMIC DNA]</scope>
    <source>
        <strain evidence="10 11">DSM 105137</strain>
    </source>
</reference>
<dbReference type="SUPFAM" id="SSF51905">
    <property type="entry name" value="FAD/NAD(P)-binding domain"/>
    <property type="match status" value="2"/>
</dbReference>
<dbReference type="Pfam" id="PF07992">
    <property type="entry name" value="Pyr_redox_2"/>
    <property type="match status" value="1"/>
</dbReference>
<evidence type="ECO:0000256" key="2">
    <source>
        <dbReference type="ARBA" id="ARBA00022630"/>
    </source>
</evidence>
<dbReference type="PANTHER" id="PTHR43557:SF2">
    <property type="entry name" value="RIESKE DOMAIN-CONTAINING PROTEIN-RELATED"/>
    <property type="match status" value="1"/>
</dbReference>
<dbReference type="Gene3D" id="3.50.50.60">
    <property type="entry name" value="FAD/NAD(P)-binding domain"/>
    <property type="match status" value="2"/>
</dbReference>
<evidence type="ECO:0000313" key="11">
    <source>
        <dbReference type="Proteomes" id="UP000576209"/>
    </source>
</evidence>
<dbReference type="CDD" id="cd03478">
    <property type="entry name" value="Rieske_AIFL_N"/>
    <property type="match status" value="1"/>
</dbReference>
<dbReference type="Gene3D" id="2.102.10.10">
    <property type="entry name" value="Rieske [2Fe-2S] iron-sulphur domain"/>
    <property type="match status" value="1"/>
</dbReference>